<accession>A0A9D2QGI9</accession>
<dbReference type="SUPFAM" id="SSF50118">
    <property type="entry name" value="Cell growth inhibitor/plasmid maintenance toxic component"/>
    <property type="match status" value="1"/>
</dbReference>
<keyword evidence="2" id="KW-1277">Toxin-antitoxin system</keyword>
<dbReference type="GO" id="GO:0004521">
    <property type="term" value="F:RNA endonuclease activity"/>
    <property type="evidence" value="ECO:0007669"/>
    <property type="project" value="TreeGrafter"/>
</dbReference>
<evidence type="ECO:0000313" key="4">
    <source>
        <dbReference type="EMBL" id="HJC85127.1"/>
    </source>
</evidence>
<sequence>MMRRGEVWLVELTPTVGSKANKTRRVIIVSNNARNTVSSRTGRGVLTVVPFTKNVRKILPFQVLVTPDRVNGLEVDSKAQAEQVRSLDVSRFVRRLGSLSAEDVSGVDEALLLHLGLS</sequence>
<comment type="function">
    <text evidence="3">Toxic component of a type II toxin-antitoxin (TA) system.</text>
</comment>
<reference evidence="4" key="1">
    <citation type="journal article" date="2021" name="PeerJ">
        <title>Extensive microbial diversity within the chicken gut microbiome revealed by metagenomics and culture.</title>
        <authorList>
            <person name="Gilroy R."/>
            <person name="Ravi A."/>
            <person name="Getino M."/>
            <person name="Pursley I."/>
            <person name="Horton D.L."/>
            <person name="Alikhan N.F."/>
            <person name="Baker D."/>
            <person name="Gharbi K."/>
            <person name="Hall N."/>
            <person name="Watson M."/>
            <person name="Adriaenssens E.M."/>
            <person name="Foster-Nyarko E."/>
            <person name="Jarju S."/>
            <person name="Secka A."/>
            <person name="Antonio M."/>
            <person name="Oren A."/>
            <person name="Chaudhuri R.R."/>
            <person name="La Ragione R."/>
            <person name="Hildebrand F."/>
            <person name="Pallen M.J."/>
        </authorList>
    </citation>
    <scope>NUCLEOTIDE SEQUENCE</scope>
    <source>
        <strain evidence="4">ChiHjej13B12-4958</strain>
    </source>
</reference>
<proteinExistence type="inferred from homology"/>
<dbReference type="PANTHER" id="PTHR33988:SF1">
    <property type="entry name" value="ENDORIBONUCLEASE MAZF7-RELATED"/>
    <property type="match status" value="1"/>
</dbReference>
<organism evidence="4 5">
    <name type="scientific">Candidatus Corynebacterium faecigallinarum</name>
    <dbReference type="NCBI Taxonomy" id="2838528"/>
    <lineage>
        <taxon>Bacteria</taxon>
        <taxon>Bacillati</taxon>
        <taxon>Actinomycetota</taxon>
        <taxon>Actinomycetes</taxon>
        <taxon>Mycobacteriales</taxon>
        <taxon>Corynebacteriaceae</taxon>
        <taxon>Corynebacterium</taxon>
    </lineage>
</organism>
<dbReference type="Gene3D" id="2.30.30.110">
    <property type="match status" value="1"/>
</dbReference>
<comment type="similarity">
    <text evidence="1 3">Belongs to the PemK/MazF family.</text>
</comment>
<keyword evidence="3" id="KW-0255">Endonuclease</keyword>
<evidence type="ECO:0000256" key="3">
    <source>
        <dbReference type="PIRNR" id="PIRNR033490"/>
    </source>
</evidence>
<dbReference type="GO" id="GO:0016075">
    <property type="term" value="P:rRNA catabolic process"/>
    <property type="evidence" value="ECO:0007669"/>
    <property type="project" value="TreeGrafter"/>
</dbReference>
<keyword evidence="3" id="KW-0378">Hydrolase</keyword>
<keyword evidence="3" id="KW-0540">Nuclease</keyword>
<evidence type="ECO:0000313" key="5">
    <source>
        <dbReference type="Proteomes" id="UP000823858"/>
    </source>
</evidence>
<dbReference type="PANTHER" id="PTHR33988">
    <property type="entry name" value="ENDORIBONUCLEASE MAZF-RELATED"/>
    <property type="match status" value="1"/>
</dbReference>
<dbReference type="InterPro" id="IPR003477">
    <property type="entry name" value="PemK-like"/>
</dbReference>
<name>A0A9D2QGI9_9CORY</name>
<dbReference type="AlphaFoldDB" id="A0A9D2QGI9"/>
<protein>
    <recommendedName>
        <fullName evidence="3">mRNA interferase</fullName>
        <ecNumber evidence="3">3.1.-.-</ecNumber>
    </recommendedName>
</protein>
<dbReference type="GO" id="GO:0016787">
    <property type="term" value="F:hydrolase activity"/>
    <property type="evidence" value="ECO:0007669"/>
    <property type="project" value="UniProtKB-KW"/>
</dbReference>
<dbReference type="Pfam" id="PF02452">
    <property type="entry name" value="PemK_toxin"/>
    <property type="match status" value="1"/>
</dbReference>
<reference evidence="4" key="2">
    <citation type="submission" date="2021-04" db="EMBL/GenBank/DDBJ databases">
        <authorList>
            <person name="Gilroy R."/>
        </authorList>
    </citation>
    <scope>NUCLEOTIDE SEQUENCE</scope>
    <source>
        <strain evidence="4">ChiHjej13B12-4958</strain>
    </source>
</reference>
<dbReference type="EMBL" id="DWVP01000014">
    <property type="protein sequence ID" value="HJC85127.1"/>
    <property type="molecule type" value="Genomic_DNA"/>
</dbReference>
<dbReference type="GO" id="GO:0003677">
    <property type="term" value="F:DNA binding"/>
    <property type="evidence" value="ECO:0007669"/>
    <property type="project" value="InterPro"/>
</dbReference>
<comment type="caution">
    <text evidence="4">The sequence shown here is derived from an EMBL/GenBank/DDBJ whole genome shotgun (WGS) entry which is preliminary data.</text>
</comment>
<dbReference type="EC" id="3.1.-.-" evidence="3"/>
<evidence type="ECO:0000256" key="2">
    <source>
        <dbReference type="ARBA" id="ARBA00022649"/>
    </source>
</evidence>
<evidence type="ECO:0000256" key="1">
    <source>
        <dbReference type="ARBA" id="ARBA00007521"/>
    </source>
</evidence>
<dbReference type="Proteomes" id="UP000823858">
    <property type="component" value="Unassembled WGS sequence"/>
</dbReference>
<dbReference type="PIRSF" id="PIRSF033490">
    <property type="entry name" value="MazF"/>
    <property type="match status" value="1"/>
</dbReference>
<gene>
    <name evidence="4" type="ORF">H9751_06230</name>
</gene>
<dbReference type="InterPro" id="IPR011067">
    <property type="entry name" value="Plasmid_toxin/cell-grow_inhib"/>
</dbReference>
<dbReference type="GO" id="GO:0006402">
    <property type="term" value="P:mRNA catabolic process"/>
    <property type="evidence" value="ECO:0007669"/>
    <property type="project" value="TreeGrafter"/>
</dbReference>